<dbReference type="Gene3D" id="3.30.420.10">
    <property type="entry name" value="Ribonuclease H-like superfamily/Ribonuclease H"/>
    <property type="match status" value="1"/>
</dbReference>
<evidence type="ECO:0000313" key="3">
    <source>
        <dbReference type="EMBL" id="RAL45300.1"/>
    </source>
</evidence>
<proteinExistence type="predicted"/>
<dbReference type="InterPro" id="IPR012337">
    <property type="entry name" value="RNaseH-like_sf"/>
</dbReference>
<reference evidence="3 4" key="1">
    <citation type="submission" date="2018-06" db="EMBL/GenBank/DDBJ databases">
        <title>The Genome of Cuscuta australis (Dodder) Provides Insight into the Evolution of Plant Parasitism.</title>
        <authorList>
            <person name="Liu H."/>
        </authorList>
    </citation>
    <scope>NUCLEOTIDE SEQUENCE [LARGE SCALE GENOMIC DNA]</scope>
    <source>
        <strain evidence="4">cv. Yunnan</strain>
        <tissue evidence="3">Vines</tissue>
    </source>
</reference>
<dbReference type="InterPro" id="IPR026960">
    <property type="entry name" value="RVT-Znf"/>
</dbReference>
<organism evidence="3 4">
    <name type="scientific">Cuscuta australis</name>
    <dbReference type="NCBI Taxonomy" id="267555"/>
    <lineage>
        <taxon>Eukaryota</taxon>
        <taxon>Viridiplantae</taxon>
        <taxon>Streptophyta</taxon>
        <taxon>Embryophyta</taxon>
        <taxon>Tracheophyta</taxon>
        <taxon>Spermatophyta</taxon>
        <taxon>Magnoliopsida</taxon>
        <taxon>eudicotyledons</taxon>
        <taxon>Gunneridae</taxon>
        <taxon>Pentapetalae</taxon>
        <taxon>asterids</taxon>
        <taxon>lamiids</taxon>
        <taxon>Solanales</taxon>
        <taxon>Convolvulaceae</taxon>
        <taxon>Cuscuteae</taxon>
        <taxon>Cuscuta</taxon>
        <taxon>Cuscuta subgen. Grammica</taxon>
        <taxon>Cuscuta sect. Cleistogrammica</taxon>
    </lineage>
</organism>
<dbReference type="InterPro" id="IPR044730">
    <property type="entry name" value="RNase_H-like_dom_plant"/>
</dbReference>
<dbReference type="GO" id="GO:0003676">
    <property type="term" value="F:nucleic acid binding"/>
    <property type="evidence" value="ECO:0007669"/>
    <property type="project" value="InterPro"/>
</dbReference>
<evidence type="ECO:0000259" key="1">
    <source>
        <dbReference type="Pfam" id="PF13456"/>
    </source>
</evidence>
<accession>A0A328DJ87</accession>
<dbReference type="PANTHER" id="PTHR47074">
    <property type="entry name" value="BNAC02G40300D PROTEIN"/>
    <property type="match status" value="1"/>
</dbReference>
<evidence type="ECO:0000313" key="4">
    <source>
        <dbReference type="Proteomes" id="UP000249390"/>
    </source>
</evidence>
<dbReference type="SUPFAM" id="SSF53098">
    <property type="entry name" value="Ribonuclease H-like"/>
    <property type="match status" value="1"/>
</dbReference>
<evidence type="ECO:0008006" key="5">
    <source>
        <dbReference type="Google" id="ProtNLM"/>
    </source>
</evidence>
<keyword evidence="4" id="KW-1185">Reference proteome</keyword>
<dbReference type="CDD" id="cd06222">
    <property type="entry name" value="RNase_H_like"/>
    <property type="match status" value="1"/>
</dbReference>
<sequence length="383" mass="43134">MADLIDFDLNSWNVEKLEQYFDAGEVLQIRRVPVNTRSSDGWFWIRDFRGAYTVKSAYRCLMGDASVVSSFSNWGRFWRIPVAPKVLVCLWRTIRGILPTRDALISKRVQVDGGCPLCGGALETVDHIFLFCPFADSVWRLMGKGGNIISFISFQNWFQVRCQNDTLLELRTVALTCWAIWKACNSAIWDHKTLHPGELKNMVLSMEAQWSNKTVAERERTPQRHEVSLRAEAYRCFFDAATSISEESISFGCVLFDPGGAFVAAANRGKLGPLDPLLAEALACKETLSWLRNRGIRDVEILSDCEVLVGAIKQGRAFECYSYLGPILDDCVELLSSFTSIGFHFIRRNHNCIAHTLARCATPHFVSWSCTPPSCIAHLISSE</sequence>
<dbReference type="Proteomes" id="UP000249390">
    <property type="component" value="Unassembled WGS sequence"/>
</dbReference>
<dbReference type="InterPro" id="IPR002156">
    <property type="entry name" value="RNaseH_domain"/>
</dbReference>
<comment type="caution">
    <text evidence="3">The sequence shown here is derived from an EMBL/GenBank/DDBJ whole genome shotgun (WGS) entry which is preliminary data.</text>
</comment>
<dbReference type="InterPro" id="IPR052929">
    <property type="entry name" value="RNase_H-like_EbsB-rel"/>
</dbReference>
<dbReference type="PANTHER" id="PTHR47074:SF11">
    <property type="entry name" value="REVERSE TRANSCRIPTASE-LIKE PROTEIN"/>
    <property type="match status" value="1"/>
</dbReference>
<dbReference type="Pfam" id="PF13966">
    <property type="entry name" value="zf-RVT"/>
    <property type="match status" value="1"/>
</dbReference>
<dbReference type="GO" id="GO:0004523">
    <property type="term" value="F:RNA-DNA hybrid ribonuclease activity"/>
    <property type="evidence" value="ECO:0007669"/>
    <property type="project" value="InterPro"/>
</dbReference>
<evidence type="ECO:0000259" key="2">
    <source>
        <dbReference type="Pfam" id="PF13966"/>
    </source>
</evidence>
<dbReference type="InterPro" id="IPR036397">
    <property type="entry name" value="RNaseH_sf"/>
</dbReference>
<dbReference type="EMBL" id="NQVE01000135">
    <property type="protein sequence ID" value="RAL45300.1"/>
    <property type="molecule type" value="Genomic_DNA"/>
</dbReference>
<dbReference type="AlphaFoldDB" id="A0A328DJ87"/>
<dbReference type="Pfam" id="PF13456">
    <property type="entry name" value="RVT_3"/>
    <property type="match status" value="1"/>
</dbReference>
<feature type="domain" description="RNase H type-1" evidence="1">
    <location>
        <begin position="238"/>
        <end position="359"/>
    </location>
</feature>
<gene>
    <name evidence="3" type="ORF">DM860_014710</name>
</gene>
<feature type="domain" description="Reverse transcriptase zinc-binding" evidence="2">
    <location>
        <begin position="52"/>
        <end position="139"/>
    </location>
</feature>
<name>A0A328DJ87_9ASTE</name>
<protein>
    <recommendedName>
        <fullName evidence="5">RNase H type-1 domain-containing protein</fullName>
    </recommendedName>
</protein>